<dbReference type="InterPro" id="IPR036420">
    <property type="entry name" value="BRCT_dom_sf"/>
</dbReference>
<keyword evidence="22" id="KW-1185">Reference proteome</keyword>
<keyword evidence="15" id="KW-0456">Lyase</keyword>
<dbReference type="Proteomes" id="UP001215598">
    <property type="component" value="Unassembled WGS sequence"/>
</dbReference>
<dbReference type="PANTHER" id="PTHR11276:SF28">
    <property type="entry name" value="DNA POLYMERASE LAMBDA"/>
    <property type="match status" value="1"/>
</dbReference>
<keyword evidence="16" id="KW-0539">Nucleus</keyword>
<evidence type="ECO:0000256" key="5">
    <source>
        <dbReference type="ARBA" id="ARBA00022634"/>
    </source>
</evidence>
<dbReference type="InterPro" id="IPR001726">
    <property type="entry name" value="TdT/Mu"/>
</dbReference>
<dbReference type="Pfam" id="PF14792">
    <property type="entry name" value="DNA_pol_B_palm"/>
    <property type="match status" value="1"/>
</dbReference>
<dbReference type="Gene3D" id="3.40.50.10190">
    <property type="entry name" value="BRCT domain"/>
    <property type="match status" value="1"/>
</dbReference>
<evidence type="ECO:0000256" key="7">
    <source>
        <dbReference type="ARBA" id="ARBA00022695"/>
    </source>
</evidence>
<evidence type="ECO:0000256" key="3">
    <source>
        <dbReference type="ARBA" id="ARBA00008323"/>
    </source>
</evidence>
<keyword evidence="13" id="KW-0238">DNA-binding</keyword>
<dbReference type="InterPro" id="IPR018944">
    <property type="entry name" value="DNA_pol_lambd_fingers_domain"/>
</dbReference>
<evidence type="ECO:0000256" key="19">
    <source>
        <dbReference type="SAM" id="MobiDB-lite"/>
    </source>
</evidence>
<keyword evidence="9" id="KW-0479">Metal-binding</keyword>
<dbReference type="InterPro" id="IPR001357">
    <property type="entry name" value="BRCT_dom"/>
</dbReference>
<comment type="catalytic activity">
    <reaction evidence="17">
        <text>DNA(n) + a 2'-deoxyribonucleoside 5'-triphosphate = DNA(n+1) + diphosphate</text>
        <dbReference type="Rhea" id="RHEA:22508"/>
        <dbReference type="Rhea" id="RHEA-COMP:17339"/>
        <dbReference type="Rhea" id="RHEA-COMP:17340"/>
        <dbReference type="ChEBI" id="CHEBI:33019"/>
        <dbReference type="ChEBI" id="CHEBI:61560"/>
        <dbReference type="ChEBI" id="CHEBI:173112"/>
        <dbReference type="EC" id="2.7.7.7"/>
    </reaction>
</comment>
<keyword evidence="6" id="KW-0808">Transferase</keyword>
<dbReference type="InterPro" id="IPR022312">
    <property type="entry name" value="DNA_pol_X"/>
</dbReference>
<organism evidence="21 22">
    <name type="scientific">Mycena metata</name>
    <dbReference type="NCBI Taxonomy" id="1033252"/>
    <lineage>
        <taxon>Eukaryota</taxon>
        <taxon>Fungi</taxon>
        <taxon>Dikarya</taxon>
        <taxon>Basidiomycota</taxon>
        <taxon>Agaricomycotina</taxon>
        <taxon>Agaricomycetes</taxon>
        <taxon>Agaricomycetidae</taxon>
        <taxon>Agaricales</taxon>
        <taxon>Marasmiineae</taxon>
        <taxon>Mycenaceae</taxon>
        <taxon>Mycena</taxon>
    </lineage>
</organism>
<evidence type="ECO:0000259" key="20">
    <source>
        <dbReference type="PROSITE" id="PS50172"/>
    </source>
</evidence>
<keyword evidence="11" id="KW-0460">Magnesium</keyword>
<dbReference type="GO" id="GO:0005634">
    <property type="term" value="C:nucleus"/>
    <property type="evidence" value="ECO:0007669"/>
    <property type="project" value="UniProtKB-SubCell"/>
</dbReference>
<dbReference type="FunFam" id="1.10.150.110:FF:000005">
    <property type="entry name" value="DNA polymerase POL4"/>
    <property type="match status" value="1"/>
</dbReference>
<keyword evidence="7" id="KW-0548">Nucleotidyltransferase</keyword>
<sequence length="574" mass="64758">MSAPALHYRSPFRQLKNKLQSQPSERPTKRRKMSDSDSSSGIVSPTPQIPTFGVVKLYLVQAKLTAQDISDLFSLAETHNLRVSKSQNRATNPEIQLALCSNPEESDIVVTNVHMRQRLERHIDWNLAKEKAIVTPDWLRDSVRQRTILPCGDYAALRELKKTTVEHCPDSDCDEDSDHASPPSARSESEEHIELTKAHYTSRYACLRPCPLICPNQQLVQQLGVIRRSRELEGKDTSALSYDRAISLLKAYPNRLTSSKLPEVSKLPGIGEKMLSKISEHVKHGRIRESETIAASARFKSLSEFTTIYGIGATTARKLFDTFGLRTIADLEEHYASRPASPTHHQRAERKLNTPAPVLSIQAALELRTDLNEKIPRAEVDLMHDIVMAELGKIRSGCLSTIVGGYRRGKAESNDVDIVITHPRLVSGSDQVKGLGELLVNRLYERGLITHVMHLSGFQPPNTLRTSHWDTLEKALTVFILPPDNSGSRRVHRRLDLIFAAPEAYWTAITGWTGSKMFERDLRLWAKVERGLKFDSTGITRRRDSKPYFPRSEKEVFDLLGLEWIDPAMRNADV</sequence>
<dbReference type="GO" id="GO:0006303">
    <property type="term" value="P:double-strand break repair via nonhomologous end joining"/>
    <property type="evidence" value="ECO:0007669"/>
    <property type="project" value="TreeGrafter"/>
</dbReference>
<evidence type="ECO:0000256" key="15">
    <source>
        <dbReference type="ARBA" id="ARBA00023239"/>
    </source>
</evidence>
<keyword evidence="12" id="KW-0239">DNA-directed DNA polymerase</keyword>
<dbReference type="SUPFAM" id="SSF81585">
    <property type="entry name" value="PsbU/PolX domain-like"/>
    <property type="match status" value="1"/>
</dbReference>
<dbReference type="GO" id="GO:0006260">
    <property type="term" value="P:DNA replication"/>
    <property type="evidence" value="ECO:0007669"/>
    <property type="project" value="UniProtKB-KW"/>
</dbReference>
<dbReference type="SMART" id="SM00278">
    <property type="entry name" value="HhH1"/>
    <property type="match status" value="2"/>
</dbReference>
<feature type="domain" description="BRCT" evidence="20">
    <location>
        <begin position="47"/>
        <end position="156"/>
    </location>
</feature>
<dbReference type="PROSITE" id="PS00522">
    <property type="entry name" value="DNA_POLYMERASE_X"/>
    <property type="match status" value="1"/>
</dbReference>
<feature type="region of interest" description="Disordered" evidence="19">
    <location>
        <begin position="167"/>
        <end position="192"/>
    </location>
</feature>
<dbReference type="SUPFAM" id="SSF47802">
    <property type="entry name" value="DNA polymerase beta, N-terminal domain-like"/>
    <property type="match status" value="1"/>
</dbReference>
<dbReference type="InterPro" id="IPR027421">
    <property type="entry name" value="DNA_pol_lamdba_lyase_dom_sf"/>
</dbReference>
<evidence type="ECO:0000256" key="6">
    <source>
        <dbReference type="ARBA" id="ARBA00022679"/>
    </source>
</evidence>
<evidence type="ECO:0000256" key="16">
    <source>
        <dbReference type="ARBA" id="ARBA00023242"/>
    </source>
</evidence>
<dbReference type="InterPro" id="IPR028207">
    <property type="entry name" value="DNA_pol_B_palm_palm"/>
</dbReference>
<comment type="cofactor">
    <cofactor evidence="1">
        <name>Mg(2+)</name>
        <dbReference type="ChEBI" id="CHEBI:18420"/>
    </cofactor>
</comment>
<dbReference type="InterPro" id="IPR002054">
    <property type="entry name" value="DNA-dir_DNA_pol_X"/>
</dbReference>
<reference evidence="21" key="1">
    <citation type="submission" date="2023-03" db="EMBL/GenBank/DDBJ databases">
        <title>Massive genome expansion in bonnet fungi (Mycena s.s.) driven by repeated elements and novel gene families across ecological guilds.</title>
        <authorList>
            <consortium name="Lawrence Berkeley National Laboratory"/>
            <person name="Harder C.B."/>
            <person name="Miyauchi S."/>
            <person name="Viragh M."/>
            <person name="Kuo A."/>
            <person name="Thoen E."/>
            <person name="Andreopoulos B."/>
            <person name="Lu D."/>
            <person name="Skrede I."/>
            <person name="Drula E."/>
            <person name="Henrissat B."/>
            <person name="Morin E."/>
            <person name="Kohler A."/>
            <person name="Barry K."/>
            <person name="LaButti K."/>
            <person name="Morin E."/>
            <person name="Salamov A."/>
            <person name="Lipzen A."/>
            <person name="Mereny Z."/>
            <person name="Hegedus B."/>
            <person name="Baldrian P."/>
            <person name="Stursova M."/>
            <person name="Weitz H."/>
            <person name="Taylor A."/>
            <person name="Grigoriev I.V."/>
            <person name="Nagy L.G."/>
            <person name="Martin F."/>
            <person name="Kauserud H."/>
        </authorList>
    </citation>
    <scope>NUCLEOTIDE SEQUENCE</scope>
    <source>
        <strain evidence="21">CBHHK182m</strain>
    </source>
</reference>
<evidence type="ECO:0000256" key="18">
    <source>
        <dbReference type="PIRSR" id="PIRSR622312-50"/>
    </source>
</evidence>
<protein>
    <recommendedName>
        <fullName evidence="4">DNA-directed DNA polymerase</fullName>
        <ecNumber evidence="4">2.7.7.7</ecNumber>
    </recommendedName>
</protein>
<dbReference type="GO" id="GO:0003887">
    <property type="term" value="F:DNA-directed DNA polymerase activity"/>
    <property type="evidence" value="ECO:0007669"/>
    <property type="project" value="UniProtKB-KW"/>
</dbReference>
<dbReference type="InterPro" id="IPR037160">
    <property type="entry name" value="DNA_Pol_thumb_sf"/>
</dbReference>
<dbReference type="AlphaFoldDB" id="A0AAD7P0H0"/>
<evidence type="ECO:0000256" key="2">
    <source>
        <dbReference type="ARBA" id="ARBA00004123"/>
    </source>
</evidence>
<evidence type="ECO:0000313" key="22">
    <source>
        <dbReference type="Proteomes" id="UP001215598"/>
    </source>
</evidence>
<dbReference type="GO" id="GO:0003677">
    <property type="term" value="F:DNA binding"/>
    <property type="evidence" value="ECO:0007669"/>
    <property type="project" value="UniProtKB-KW"/>
</dbReference>
<proteinExistence type="inferred from homology"/>
<dbReference type="InterPro" id="IPR029398">
    <property type="entry name" value="PolB_thumb"/>
</dbReference>
<comment type="subcellular location">
    <subcellularLocation>
        <location evidence="2">Nucleus</location>
    </subcellularLocation>
</comment>
<evidence type="ECO:0000256" key="12">
    <source>
        <dbReference type="ARBA" id="ARBA00022932"/>
    </source>
</evidence>
<name>A0AAD7P0H0_9AGAR</name>
<dbReference type="SMART" id="SM00483">
    <property type="entry name" value="POLXc"/>
    <property type="match status" value="1"/>
</dbReference>
<dbReference type="EMBL" id="JARKIB010000003">
    <property type="protein sequence ID" value="KAJ7782667.1"/>
    <property type="molecule type" value="Genomic_DNA"/>
</dbReference>
<dbReference type="PRINTS" id="PR00869">
    <property type="entry name" value="DNAPOLX"/>
</dbReference>
<evidence type="ECO:0000256" key="1">
    <source>
        <dbReference type="ARBA" id="ARBA00001946"/>
    </source>
</evidence>
<accession>A0AAD7P0H0</accession>
<evidence type="ECO:0000256" key="14">
    <source>
        <dbReference type="ARBA" id="ARBA00023204"/>
    </source>
</evidence>
<evidence type="ECO:0000256" key="9">
    <source>
        <dbReference type="ARBA" id="ARBA00022723"/>
    </source>
</evidence>
<dbReference type="FunFam" id="3.30.210.10:FF:000005">
    <property type="entry name" value="DNA polymerase IV"/>
    <property type="match status" value="1"/>
</dbReference>
<dbReference type="GO" id="GO:0046872">
    <property type="term" value="F:metal ion binding"/>
    <property type="evidence" value="ECO:0007669"/>
    <property type="project" value="UniProtKB-KW"/>
</dbReference>
<keyword evidence="8" id="KW-0235">DNA replication</keyword>
<keyword evidence="10" id="KW-0227">DNA damage</keyword>
<evidence type="ECO:0000256" key="13">
    <source>
        <dbReference type="ARBA" id="ARBA00023125"/>
    </source>
</evidence>
<dbReference type="EC" id="2.7.7.7" evidence="4"/>
<dbReference type="Gene3D" id="1.10.150.20">
    <property type="entry name" value="5' to 3' exonuclease, C-terminal subdomain"/>
    <property type="match status" value="1"/>
</dbReference>
<dbReference type="SUPFAM" id="SSF81301">
    <property type="entry name" value="Nucleotidyltransferase"/>
    <property type="match status" value="1"/>
</dbReference>
<feature type="active site" description="Nucleophile; Schiff-base intermediate with DNA; for 5'-dRP lyase activity" evidence="18">
    <location>
        <position position="277"/>
    </location>
</feature>
<dbReference type="InterPro" id="IPR019843">
    <property type="entry name" value="DNA_pol-X_BS"/>
</dbReference>
<feature type="region of interest" description="Disordered" evidence="19">
    <location>
        <begin position="1"/>
        <end position="45"/>
    </location>
</feature>
<dbReference type="PRINTS" id="PR00871">
    <property type="entry name" value="DNAPOLXTDT"/>
</dbReference>
<dbReference type="Pfam" id="PF10391">
    <property type="entry name" value="DNA_pol_lambd_f"/>
    <property type="match status" value="1"/>
</dbReference>
<dbReference type="InterPro" id="IPR003583">
    <property type="entry name" value="Hlx-hairpin-Hlx_DNA-bd_motif"/>
</dbReference>
<evidence type="ECO:0000256" key="17">
    <source>
        <dbReference type="ARBA" id="ARBA00049244"/>
    </source>
</evidence>
<evidence type="ECO:0000256" key="10">
    <source>
        <dbReference type="ARBA" id="ARBA00022763"/>
    </source>
</evidence>
<dbReference type="InterPro" id="IPR043519">
    <property type="entry name" value="NT_sf"/>
</dbReference>
<dbReference type="PROSITE" id="PS50172">
    <property type="entry name" value="BRCT"/>
    <property type="match status" value="1"/>
</dbReference>
<dbReference type="Gene3D" id="1.10.150.110">
    <property type="entry name" value="DNA polymerase beta, N-terminal domain-like"/>
    <property type="match status" value="1"/>
</dbReference>
<dbReference type="PANTHER" id="PTHR11276">
    <property type="entry name" value="DNA POLYMERASE TYPE-X FAMILY MEMBER"/>
    <property type="match status" value="1"/>
</dbReference>
<dbReference type="CDD" id="cd00141">
    <property type="entry name" value="NT_POLXc"/>
    <property type="match status" value="1"/>
</dbReference>
<dbReference type="InterPro" id="IPR010996">
    <property type="entry name" value="HHH_MUS81"/>
</dbReference>
<dbReference type="Gene3D" id="3.30.210.10">
    <property type="entry name" value="DNA polymerase, thumb domain"/>
    <property type="match status" value="1"/>
</dbReference>
<evidence type="ECO:0000256" key="4">
    <source>
        <dbReference type="ARBA" id="ARBA00012417"/>
    </source>
</evidence>
<dbReference type="Pfam" id="PF14716">
    <property type="entry name" value="HHH_8"/>
    <property type="match status" value="1"/>
</dbReference>
<dbReference type="Pfam" id="PF14791">
    <property type="entry name" value="DNA_pol_B_thumb"/>
    <property type="match status" value="1"/>
</dbReference>
<evidence type="ECO:0000313" key="21">
    <source>
        <dbReference type="EMBL" id="KAJ7782667.1"/>
    </source>
</evidence>
<keyword evidence="14" id="KW-0234">DNA repair</keyword>
<evidence type="ECO:0000256" key="8">
    <source>
        <dbReference type="ARBA" id="ARBA00022705"/>
    </source>
</evidence>
<dbReference type="GO" id="GO:0016829">
    <property type="term" value="F:lyase activity"/>
    <property type="evidence" value="ECO:0007669"/>
    <property type="project" value="UniProtKB-KW"/>
</dbReference>
<evidence type="ECO:0000256" key="11">
    <source>
        <dbReference type="ARBA" id="ARBA00022842"/>
    </source>
</evidence>
<comment type="caution">
    <text evidence="21">The sequence shown here is derived from an EMBL/GenBank/DDBJ whole genome shotgun (WGS) entry which is preliminary data.</text>
</comment>
<gene>
    <name evidence="21" type="ORF">B0H16DRAFT_1493930</name>
</gene>
<keyword evidence="5" id="KW-0237">DNA synthesis</keyword>
<comment type="similarity">
    <text evidence="3">Belongs to the DNA polymerase type-X family.</text>
</comment>
<dbReference type="Gene3D" id="3.30.460.10">
    <property type="entry name" value="Beta Polymerase, domain 2"/>
    <property type="match status" value="1"/>
</dbReference>